<gene>
    <name evidence="2" type="ORF">I302_109098</name>
</gene>
<protein>
    <submittedName>
        <fullName evidence="2">Uncharacterized protein</fullName>
    </submittedName>
</protein>
<dbReference type="EMBL" id="CP144548">
    <property type="protein sequence ID" value="WVW87042.1"/>
    <property type="molecule type" value="Genomic_DNA"/>
</dbReference>
<organism evidence="2 3">
    <name type="scientific">Kwoniella bestiolae CBS 10118</name>
    <dbReference type="NCBI Taxonomy" id="1296100"/>
    <lineage>
        <taxon>Eukaryota</taxon>
        <taxon>Fungi</taxon>
        <taxon>Dikarya</taxon>
        <taxon>Basidiomycota</taxon>
        <taxon>Agaricomycotina</taxon>
        <taxon>Tremellomycetes</taxon>
        <taxon>Tremellales</taxon>
        <taxon>Cryptococcaceae</taxon>
        <taxon>Kwoniella</taxon>
    </lineage>
</organism>
<dbReference type="Proteomes" id="UP000092730">
    <property type="component" value="Chromosome 8"/>
</dbReference>
<dbReference type="RefSeq" id="XP_065726868.1">
    <property type="nucleotide sequence ID" value="XM_065870796.1"/>
</dbReference>
<evidence type="ECO:0000313" key="3">
    <source>
        <dbReference type="Proteomes" id="UP000092730"/>
    </source>
</evidence>
<name>A0AAJ8KGW8_9TREE</name>
<keyword evidence="1" id="KW-1133">Transmembrane helix</keyword>
<keyword evidence="3" id="KW-1185">Reference proteome</keyword>
<reference evidence="2" key="2">
    <citation type="submission" date="2024-02" db="EMBL/GenBank/DDBJ databases">
        <title>Comparative genomics of Cryptococcus and Kwoniella reveals pathogenesis evolution and contrasting modes of karyotype evolution via chromosome fusion or intercentromeric recombination.</title>
        <authorList>
            <person name="Coelho M.A."/>
            <person name="David-Palma M."/>
            <person name="Shea T."/>
            <person name="Bowers K."/>
            <person name="McGinley-Smith S."/>
            <person name="Mohammad A.W."/>
            <person name="Gnirke A."/>
            <person name="Yurkov A.M."/>
            <person name="Nowrousian M."/>
            <person name="Sun S."/>
            <person name="Cuomo C.A."/>
            <person name="Heitman J."/>
        </authorList>
    </citation>
    <scope>NUCLEOTIDE SEQUENCE</scope>
    <source>
        <strain evidence="2">CBS 10118</strain>
    </source>
</reference>
<evidence type="ECO:0000313" key="2">
    <source>
        <dbReference type="EMBL" id="WVW87042.1"/>
    </source>
</evidence>
<evidence type="ECO:0000256" key="1">
    <source>
        <dbReference type="SAM" id="Phobius"/>
    </source>
</evidence>
<reference evidence="2" key="1">
    <citation type="submission" date="2013-07" db="EMBL/GenBank/DDBJ databases">
        <authorList>
            <consortium name="The Broad Institute Genome Sequencing Platform"/>
            <person name="Cuomo C."/>
            <person name="Litvintseva A."/>
            <person name="Chen Y."/>
            <person name="Heitman J."/>
            <person name="Sun S."/>
            <person name="Springer D."/>
            <person name="Dromer F."/>
            <person name="Young S.K."/>
            <person name="Zeng Q."/>
            <person name="Gargeya S."/>
            <person name="Fitzgerald M."/>
            <person name="Abouelleil A."/>
            <person name="Alvarado L."/>
            <person name="Berlin A.M."/>
            <person name="Chapman S.B."/>
            <person name="Dewar J."/>
            <person name="Goldberg J."/>
            <person name="Griggs A."/>
            <person name="Gujja S."/>
            <person name="Hansen M."/>
            <person name="Howarth C."/>
            <person name="Imamovic A."/>
            <person name="Larimer J."/>
            <person name="McCowan C."/>
            <person name="Murphy C."/>
            <person name="Pearson M."/>
            <person name="Priest M."/>
            <person name="Roberts A."/>
            <person name="Saif S."/>
            <person name="Shea T."/>
            <person name="Sykes S."/>
            <person name="Wortman J."/>
            <person name="Nusbaum C."/>
            <person name="Birren B."/>
        </authorList>
    </citation>
    <scope>NUCLEOTIDE SEQUENCE</scope>
    <source>
        <strain evidence="2">CBS 10118</strain>
    </source>
</reference>
<dbReference type="GeneID" id="30212642"/>
<sequence length="186" mass="20924">MNLELTTKERNKNRLKPSQPLITNLSSTSPELHFLLDFAEQDKQYNGWTTRVSWPGSYPTRISITPPDSSLHISISGTPLSPRMPHPLLSYLPSPLKPIFSSTQAQSQSQPHSIQINREEGFITPISIILEPLILGMIPRTAIPTVYLILLGILIAGLSLPRAFRLIEYLINQFNDDELRGTKKVE</sequence>
<accession>A0AAJ8KGW8</accession>
<keyword evidence="1" id="KW-0812">Transmembrane</keyword>
<proteinExistence type="predicted"/>
<feature type="transmembrane region" description="Helical" evidence="1">
    <location>
        <begin position="145"/>
        <end position="164"/>
    </location>
</feature>
<dbReference type="AlphaFoldDB" id="A0AAJ8KGW8"/>
<dbReference type="KEGG" id="kbi:30212642"/>
<keyword evidence="1" id="KW-0472">Membrane</keyword>